<organism evidence="1 2">
    <name type="scientific">Clostridium bovifaecis</name>
    <dbReference type="NCBI Taxonomy" id="2184719"/>
    <lineage>
        <taxon>Bacteria</taxon>
        <taxon>Bacillati</taxon>
        <taxon>Bacillota</taxon>
        <taxon>Clostridia</taxon>
        <taxon>Eubacteriales</taxon>
        <taxon>Clostridiaceae</taxon>
        <taxon>Clostridium</taxon>
    </lineage>
</organism>
<evidence type="ECO:0000313" key="2">
    <source>
        <dbReference type="Proteomes" id="UP000422764"/>
    </source>
</evidence>
<dbReference type="Proteomes" id="UP000422764">
    <property type="component" value="Chromosome"/>
</dbReference>
<proteinExistence type="predicted"/>
<reference evidence="1 2" key="1">
    <citation type="submission" date="2019-12" db="EMBL/GenBank/DDBJ databases">
        <title>Genome sequenceing of Clostridium bovifaecis.</title>
        <authorList>
            <person name="Yao Y."/>
        </authorList>
    </citation>
    <scope>NUCLEOTIDE SEQUENCE [LARGE SCALE GENOMIC DNA]</scope>
    <source>
        <strain evidence="1 2">BXX</strain>
    </source>
</reference>
<dbReference type="AlphaFoldDB" id="A0A6I6EV53"/>
<sequence length="72" mass="8474">MITFNITHENNGIVYGAGDRSEIVEFKGYRHVPMIDNADKFISVIIDFMERQPLLLRDNNNLIVIYFRIKMI</sequence>
<dbReference type="EMBL" id="CP046522">
    <property type="protein sequence ID" value="QGU94796.1"/>
    <property type="molecule type" value="Genomic_DNA"/>
</dbReference>
<keyword evidence="2" id="KW-1185">Reference proteome</keyword>
<evidence type="ECO:0000313" key="1">
    <source>
        <dbReference type="EMBL" id="QGU94796.1"/>
    </source>
</evidence>
<accession>A0A6I6EV53</accession>
<protein>
    <submittedName>
        <fullName evidence="1">Uncharacterized protein</fullName>
    </submittedName>
</protein>
<name>A0A6I6EV53_9CLOT</name>
<gene>
    <name evidence="1" type="ORF">GOM49_06520</name>
</gene>